<evidence type="ECO:0000313" key="3">
    <source>
        <dbReference type="EMBL" id="OKH93982.1"/>
    </source>
</evidence>
<evidence type="ECO:0000313" key="4">
    <source>
        <dbReference type="Proteomes" id="UP000186455"/>
    </source>
</evidence>
<dbReference type="AlphaFoldDB" id="A0A1Q4V807"/>
<evidence type="ECO:0000256" key="1">
    <source>
        <dbReference type="SAM" id="MobiDB-lite"/>
    </source>
</evidence>
<sequence>MKTARRVSATLLATVALAACSDSSDEQANAVPYQWISSQYARVPVGHVDKKDRPGSVADEISGHTSARDRGRDGNTVYLRYREDIVSIAPYKRGSRIEVVDYRTGYQRWYGKLPSKWPHPDSNEFRGGGPGAGK</sequence>
<dbReference type="PROSITE" id="PS51257">
    <property type="entry name" value="PROKAR_LIPOPROTEIN"/>
    <property type="match status" value="1"/>
</dbReference>
<feature type="region of interest" description="Disordered" evidence="1">
    <location>
        <begin position="113"/>
        <end position="134"/>
    </location>
</feature>
<keyword evidence="4" id="KW-1185">Reference proteome</keyword>
<dbReference type="GeneID" id="96797080"/>
<dbReference type="Pfam" id="PF14042">
    <property type="entry name" value="DUF4247"/>
    <property type="match status" value="1"/>
</dbReference>
<evidence type="ECO:0008006" key="5">
    <source>
        <dbReference type="Google" id="ProtNLM"/>
    </source>
</evidence>
<dbReference type="EMBL" id="LFBV01000003">
    <property type="protein sequence ID" value="OKH93982.1"/>
    <property type="molecule type" value="Genomic_DNA"/>
</dbReference>
<comment type="caution">
    <text evidence="3">The sequence shown here is derived from an EMBL/GenBank/DDBJ whole genome shotgun (WGS) entry which is preliminary data.</text>
</comment>
<gene>
    <name evidence="3" type="ORF">AB852_15000</name>
</gene>
<dbReference type="RefSeq" id="WP_073788360.1">
    <property type="nucleotide sequence ID" value="NZ_CP109290.1"/>
</dbReference>
<organism evidence="3 4">
    <name type="scientific">Streptomyces uncialis</name>
    <dbReference type="NCBI Taxonomy" id="1048205"/>
    <lineage>
        <taxon>Bacteria</taxon>
        <taxon>Bacillati</taxon>
        <taxon>Actinomycetota</taxon>
        <taxon>Actinomycetes</taxon>
        <taxon>Kitasatosporales</taxon>
        <taxon>Streptomycetaceae</taxon>
        <taxon>Streptomyces</taxon>
    </lineage>
</organism>
<dbReference type="InterPro" id="IPR025341">
    <property type="entry name" value="DUF4247"/>
</dbReference>
<feature type="chain" id="PRO_5038368379" description="Lipoprotein" evidence="2">
    <location>
        <begin position="19"/>
        <end position="134"/>
    </location>
</feature>
<accession>A0A1Q4V807</accession>
<feature type="signal peptide" evidence="2">
    <location>
        <begin position="1"/>
        <end position="18"/>
    </location>
</feature>
<keyword evidence="2" id="KW-0732">Signal</keyword>
<name>A0A1Q4V807_9ACTN</name>
<dbReference type="Proteomes" id="UP000186455">
    <property type="component" value="Unassembled WGS sequence"/>
</dbReference>
<feature type="region of interest" description="Disordered" evidence="1">
    <location>
        <begin position="47"/>
        <end position="74"/>
    </location>
</feature>
<dbReference type="STRING" id="1048205.AB852_15000"/>
<proteinExistence type="predicted"/>
<reference evidence="3 4" key="1">
    <citation type="submission" date="2015-06" db="EMBL/GenBank/DDBJ databases">
        <title>Cloning and characterization of the uncialamcin biosynthetic gene cluster.</title>
        <authorList>
            <person name="Yan X."/>
            <person name="Huang T."/>
            <person name="Ge H."/>
            <person name="Shen B."/>
        </authorList>
    </citation>
    <scope>NUCLEOTIDE SEQUENCE [LARGE SCALE GENOMIC DNA]</scope>
    <source>
        <strain evidence="3 4">DCA2648</strain>
    </source>
</reference>
<protein>
    <recommendedName>
        <fullName evidence="5">Lipoprotein</fullName>
    </recommendedName>
</protein>
<evidence type="ECO:0000256" key="2">
    <source>
        <dbReference type="SAM" id="SignalP"/>
    </source>
</evidence>